<evidence type="ECO:0000256" key="1">
    <source>
        <dbReference type="SAM" id="MobiDB-lite"/>
    </source>
</evidence>
<evidence type="ECO:0000256" key="2">
    <source>
        <dbReference type="SAM" id="Phobius"/>
    </source>
</evidence>
<gene>
    <name evidence="3" type="ORF">E6O75_ATG00241</name>
</gene>
<protein>
    <submittedName>
        <fullName evidence="3">Uncharacterized protein</fullName>
    </submittedName>
</protein>
<proteinExistence type="predicted"/>
<organism evidence="3 4">
    <name type="scientific">Venturia nashicola</name>
    <dbReference type="NCBI Taxonomy" id="86259"/>
    <lineage>
        <taxon>Eukaryota</taxon>
        <taxon>Fungi</taxon>
        <taxon>Dikarya</taxon>
        <taxon>Ascomycota</taxon>
        <taxon>Pezizomycotina</taxon>
        <taxon>Dothideomycetes</taxon>
        <taxon>Pleosporomycetidae</taxon>
        <taxon>Venturiales</taxon>
        <taxon>Venturiaceae</taxon>
        <taxon>Venturia</taxon>
    </lineage>
</organism>
<reference evidence="3 4" key="1">
    <citation type="submission" date="2019-04" db="EMBL/GenBank/DDBJ databases">
        <title>High contiguity whole genome sequence and gene annotation resource for two Venturia nashicola isolates.</title>
        <authorList>
            <person name="Prokchorchik M."/>
            <person name="Won K."/>
            <person name="Lee Y."/>
            <person name="Choi E.D."/>
            <person name="Segonzac C."/>
            <person name="Sohn K.H."/>
        </authorList>
    </citation>
    <scope>NUCLEOTIDE SEQUENCE [LARGE SCALE GENOMIC DNA]</scope>
    <source>
        <strain evidence="3 4">PRI2</strain>
    </source>
</reference>
<dbReference type="InterPro" id="IPR053018">
    <property type="entry name" value="Elsinochrome_Biosynth-Asso"/>
</dbReference>
<feature type="compositionally biased region" description="Basic and acidic residues" evidence="1">
    <location>
        <begin position="468"/>
        <end position="491"/>
    </location>
</feature>
<feature type="transmembrane region" description="Helical" evidence="2">
    <location>
        <begin position="290"/>
        <end position="308"/>
    </location>
</feature>
<evidence type="ECO:0000313" key="4">
    <source>
        <dbReference type="Proteomes" id="UP000298493"/>
    </source>
</evidence>
<feature type="transmembrane region" description="Helical" evidence="2">
    <location>
        <begin position="406"/>
        <end position="425"/>
    </location>
</feature>
<name>A0A4Z1PN76_9PEZI</name>
<keyword evidence="4" id="KW-1185">Reference proteome</keyword>
<dbReference type="AlphaFoldDB" id="A0A4Z1PN76"/>
<dbReference type="Proteomes" id="UP000298493">
    <property type="component" value="Unassembled WGS sequence"/>
</dbReference>
<dbReference type="EMBL" id="SNSC02000001">
    <property type="protein sequence ID" value="TID27474.1"/>
    <property type="molecule type" value="Genomic_DNA"/>
</dbReference>
<sequence>MPVFFSLDPNFFRNHANSCTIQNGTTVYSNHSIPEDCSCVAPIAADPDFAGPGILASFIFFAWLTIAVATVPAFYAIRRSWTNNAMRKKRRIWMFLAEVLEVQVHDKAKREPLDNIAKDEPAPLENRARTSILSSDGDSTMDSELKAKSPEGIDLTDSSPGATIEPRPLTIAKRLLSSLTDIQAITGLSIILTGMARYPVISYYHEQFASNLWWLTLNSLWVSRIDYNDNSPYMSTWRMQVRRITITCSVVIAASFQLIIALREENHWDPLKPGRCYVRDALGSEIGQNLFWFTGTCIYAIVLILGLTRRTRDWYAIQIVGRIEPSLNTMWTWTRAADRRLRRYNAEQQALENVGTRDGFFKHQATNAILTVKLVSYTLAFITWWCLVQFLSIWSSGTGSHAVELAVYTVFAAANTWWVIAIKVDNIHLIQGNERKWTFGQMLPCALAVLVLFYFFDSLDELPKNSSRSRDVETQRETEVPKRETEVPKRE</sequence>
<feature type="transmembrane region" description="Helical" evidence="2">
    <location>
        <begin position="54"/>
        <end position="77"/>
    </location>
</feature>
<dbReference type="PANTHER" id="PTHR37577">
    <property type="entry name" value="INTEGRAL MEMBRANE PROTEIN"/>
    <property type="match status" value="1"/>
</dbReference>
<keyword evidence="2" id="KW-1133">Transmembrane helix</keyword>
<comment type="caution">
    <text evidence="3">The sequence shown here is derived from an EMBL/GenBank/DDBJ whole genome shotgun (WGS) entry which is preliminary data.</text>
</comment>
<accession>A0A4Z1PN76</accession>
<feature type="transmembrane region" description="Helical" evidence="2">
    <location>
        <begin position="437"/>
        <end position="456"/>
    </location>
</feature>
<dbReference type="PANTHER" id="PTHR37577:SF1">
    <property type="entry name" value="INTEGRAL MEMBRANE PROTEIN"/>
    <property type="match status" value="1"/>
</dbReference>
<keyword evidence="2" id="KW-0812">Transmembrane</keyword>
<feature type="region of interest" description="Disordered" evidence="1">
    <location>
        <begin position="463"/>
        <end position="491"/>
    </location>
</feature>
<evidence type="ECO:0000313" key="3">
    <source>
        <dbReference type="EMBL" id="TID27474.1"/>
    </source>
</evidence>
<keyword evidence="2" id="KW-0472">Membrane</keyword>
<feature type="transmembrane region" description="Helical" evidence="2">
    <location>
        <begin position="244"/>
        <end position="262"/>
    </location>
</feature>
<feature type="transmembrane region" description="Helical" evidence="2">
    <location>
        <begin position="374"/>
        <end position="394"/>
    </location>
</feature>